<evidence type="ECO:0000256" key="3">
    <source>
        <dbReference type="ARBA" id="ARBA00023163"/>
    </source>
</evidence>
<name>A0A1U9Z342_9HYPH</name>
<dbReference type="STRING" id="1122214.Mame_02795"/>
<organism evidence="5 6">
    <name type="scientific">Martelella mediterranea DSM 17316</name>
    <dbReference type="NCBI Taxonomy" id="1122214"/>
    <lineage>
        <taxon>Bacteria</taxon>
        <taxon>Pseudomonadati</taxon>
        <taxon>Pseudomonadota</taxon>
        <taxon>Alphaproteobacteria</taxon>
        <taxon>Hyphomicrobiales</taxon>
        <taxon>Aurantimonadaceae</taxon>
        <taxon>Martelella</taxon>
    </lineage>
</organism>
<dbReference type="PRINTS" id="PR00035">
    <property type="entry name" value="HTHGNTR"/>
</dbReference>
<feature type="domain" description="HTH gntR-type" evidence="4">
    <location>
        <begin position="11"/>
        <end position="78"/>
    </location>
</feature>
<dbReference type="Pfam" id="PF00392">
    <property type="entry name" value="GntR"/>
    <property type="match status" value="1"/>
</dbReference>
<dbReference type="Gene3D" id="1.10.10.10">
    <property type="entry name" value="Winged helix-like DNA-binding domain superfamily/Winged helix DNA-binding domain"/>
    <property type="match status" value="1"/>
</dbReference>
<dbReference type="PANTHER" id="PTHR43537:SF24">
    <property type="entry name" value="GLUCONATE OPERON TRANSCRIPTIONAL REPRESSOR"/>
    <property type="match status" value="1"/>
</dbReference>
<keyword evidence="3" id="KW-0804">Transcription</keyword>
<dbReference type="OrthoDB" id="9788098at2"/>
<accession>A0A1U9Z342</accession>
<dbReference type="GO" id="GO:0003700">
    <property type="term" value="F:DNA-binding transcription factor activity"/>
    <property type="evidence" value="ECO:0007669"/>
    <property type="project" value="InterPro"/>
</dbReference>
<dbReference type="Proteomes" id="UP000191135">
    <property type="component" value="Chromosome"/>
</dbReference>
<sequence>MSSRGTALQPDTLRRQIENAVRQAITSGRYKPGARLVERELCEELGVSRTSLREALRKLEAEKLLEIVPHKGPVVAVISLEEAKELYALRGVLEGFAAREFALNGSDEAIRQFSKGAEALREHALSGDKAEVLEAKSRLYNIMLGNCGNNLAREVLQSLFSRINILRATSLMHPARIDESLAEIDALAAALEKRDAEEAARIASLHVQNACVVALQLLKEQRDEAAAEA</sequence>
<dbReference type="KEGG" id="mmed:Mame_02795"/>
<dbReference type="PANTHER" id="PTHR43537">
    <property type="entry name" value="TRANSCRIPTIONAL REGULATOR, GNTR FAMILY"/>
    <property type="match status" value="1"/>
</dbReference>
<evidence type="ECO:0000259" key="4">
    <source>
        <dbReference type="PROSITE" id="PS50949"/>
    </source>
</evidence>
<dbReference type="SUPFAM" id="SSF46785">
    <property type="entry name" value="Winged helix' DNA-binding domain"/>
    <property type="match status" value="1"/>
</dbReference>
<proteinExistence type="predicted"/>
<dbReference type="GO" id="GO:0003677">
    <property type="term" value="F:DNA binding"/>
    <property type="evidence" value="ECO:0007669"/>
    <property type="project" value="UniProtKB-KW"/>
</dbReference>
<dbReference type="Pfam" id="PF07729">
    <property type="entry name" value="FCD"/>
    <property type="match status" value="1"/>
</dbReference>
<reference evidence="5 6" key="1">
    <citation type="submission" date="2017-03" db="EMBL/GenBank/DDBJ databases">
        <title>Foreign affairs: Plasmid Transfer between Roseobacters and Rhizobia.</title>
        <authorList>
            <person name="Bartling P."/>
            <person name="Bunk B."/>
            <person name="Overmann J."/>
            <person name="Brinkmann H."/>
            <person name="Petersen J."/>
        </authorList>
    </citation>
    <scope>NUCLEOTIDE SEQUENCE [LARGE SCALE GENOMIC DNA]</scope>
    <source>
        <strain evidence="5 6">MACL11</strain>
    </source>
</reference>
<dbReference type="SMART" id="SM00895">
    <property type="entry name" value="FCD"/>
    <property type="match status" value="1"/>
</dbReference>
<keyword evidence="2" id="KW-0238">DNA-binding</keyword>
<evidence type="ECO:0000313" key="5">
    <source>
        <dbReference type="EMBL" id="AQZ52119.1"/>
    </source>
</evidence>
<dbReference type="RefSeq" id="WP_026173188.1">
    <property type="nucleotide sequence ID" value="NZ_AQWH01000002.1"/>
</dbReference>
<dbReference type="eggNOG" id="COG1802">
    <property type="taxonomic scope" value="Bacteria"/>
</dbReference>
<dbReference type="InterPro" id="IPR011711">
    <property type="entry name" value="GntR_C"/>
</dbReference>
<protein>
    <submittedName>
        <fullName evidence="5">HTH-type transcriptional regulator McbR</fullName>
    </submittedName>
</protein>
<keyword evidence="1" id="KW-0805">Transcription regulation</keyword>
<dbReference type="Gene3D" id="1.20.120.530">
    <property type="entry name" value="GntR ligand-binding domain-like"/>
    <property type="match status" value="1"/>
</dbReference>
<dbReference type="CDD" id="cd07377">
    <property type="entry name" value="WHTH_GntR"/>
    <property type="match status" value="1"/>
</dbReference>
<dbReference type="InterPro" id="IPR008920">
    <property type="entry name" value="TF_FadR/GntR_C"/>
</dbReference>
<keyword evidence="6" id="KW-1185">Reference proteome</keyword>
<dbReference type="SUPFAM" id="SSF48008">
    <property type="entry name" value="GntR ligand-binding domain-like"/>
    <property type="match status" value="1"/>
</dbReference>
<evidence type="ECO:0000256" key="1">
    <source>
        <dbReference type="ARBA" id="ARBA00023015"/>
    </source>
</evidence>
<evidence type="ECO:0000313" key="6">
    <source>
        <dbReference type="Proteomes" id="UP000191135"/>
    </source>
</evidence>
<dbReference type="PROSITE" id="PS50949">
    <property type="entry name" value="HTH_GNTR"/>
    <property type="match status" value="1"/>
</dbReference>
<dbReference type="InterPro" id="IPR036388">
    <property type="entry name" value="WH-like_DNA-bd_sf"/>
</dbReference>
<gene>
    <name evidence="5" type="primary">mcbR_4</name>
    <name evidence="5" type="ORF">Mame_02795</name>
</gene>
<dbReference type="SMART" id="SM00345">
    <property type="entry name" value="HTH_GNTR"/>
    <property type="match status" value="1"/>
</dbReference>
<dbReference type="AlphaFoldDB" id="A0A1U9Z342"/>
<dbReference type="InterPro" id="IPR036390">
    <property type="entry name" value="WH_DNA-bd_sf"/>
</dbReference>
<dbReference type="EMBL" id="CP020330">
    <property type="protein sequence ID" value="AQZ52119.1"/>
    <property type="molecule type" value="Genomic_DNA"/>
</dbReference>
<evidence type="ECO:0000256" key="2">
    <source>
        <dbReference type="ARBA" id="ARBA00023125"/>
    </source>
</evidence>
<dbReference type="InterPro" id="IPR000524">
    <property type="entry name" value="Tscrpt_reg_HTH_GntR"/>
</dbReference>